<keyword evidence="2" id="KW-1185">Reference proteome</keyword>
<proteinExistence type="predicted"/>
<name>A0A392RK77_9FABA</name>
<organism evidence="1 2">
    <name type="scientific">Trifolium medium</name>
    <dbReference type="NCBI Taxonomy" id="97028"/>
    <lineage>
        <taxon>Eukaryota</taxon>
        <taxon>Viridiplantae</taxon>
        <taxon>Streptophyta</taxon>
        <taxon>Embryophyta</taxon>
        <taxon>Tracheophyta</taxon>
        <taxon>Spermatophyta</taxon>
        <taxon>Magnoliopsida</taxon>
        <taxon>eudicotyledons</taxon>
        <taxon>Gunneridae</taxon>
        <taxon>Pentapetalae</taxon>
        <taxon>rosids</taxon>
        <taxon>fabids</taxon>
        <taxon>Fabales</taxon>
        <taxon>Fabaceae</taxon>
        <taxon>Papilionoideae</taxon>
        <taxon>50 kb inversion clade</taxon>
        <taxon>NPAAA clade</taxon>
        <taxon>Hologalegina</taxon>
        <taxon>IRL clade</taxon>
        <taxon>Trifolieae</taxon>
        <taxon>Trifolium</taxon>
    </lineage>
</organism>
<reference evidence="1 2" key="1">
    <citation type="journal article" date="2018" name="Front. Plant Sci.">
        <title>Red Clover (Trifolium pratense) and Zigzag Clover (T. medium) - A Picture of Genomic Similarities and Differences.</title>
        <authorList>
            <person name="Dluhosova J."/>
            <person name="Istvanek J."/>
            <person name="Nedelnik J."/>
            <person name="Repkova J."/>
        </authorList>
    </citation>
    <scope>NUCLEOTIDE SEQUENCE [LARGE SCALE GENOMIC DNA]</scope>
    <source>
        <strain evidence="2">cv. 10/8</strain>
        <tissue evidence="1">Leaf</tissue>
    </source>
</reference>
<feature type="non-terminal residue" evidence="1">
    <location>
        <position position="124"/>
    </location>
</feature>
<protein>
    <submittedName>
        <fullName evidence="1">Ribonuclease H</fullName>
    </submittedName>
</protein>
<dbReference type="Proteomes" id="UP000265520">
    <property type="component" value="Unassembled WGS sequence"/>
</dbReference>
<dbReference type="EMBL" id="LXQA010231287">
    <property type="protein sequence ID" value="MCI36180.1"/>
    <property type="molecule type" value="Genomic_DNA"/>
</dbReference>
<sequence>MNLGSPFCVFCEDEIETELHVLRDCSNSMVVWLNTVQDSDQDAFFSADFQQWLDMNLQGNVKGADLNDWPSYWAIACHALWTWRNKEEHDDTFTRPYRPHLNIKKIKTDYETATRVNYNVVLVP</sequence>
<comment type="caution">
    <text evidence="1">The sequence shown here is derived from an EMBL/GenBank/DDBJ whole genome shotgun (WGS) entry which is preliminary data.</text>
</comment>
<dbReference type="AlphaFoldDB" id="A0A392RK77"/>
<evidence type="ECO:0000313" key="2">
    <source>
        <dbReference type="Proteomes" id="UP000265520"/>
    </source>
</evidence>
<accession>A0A392RK77</accession>
<evidence type="ECO:0000313" key="1">
    <source>
        <dbReference type="EMBL" id="MCI36180.1"/>
    </source>
</evidence>